<accession>A0A939P997</accession>
<protein>
    <recommendedName>
        <fullName evidence="3">DUF3291 domain-containing protein</fullName>
    </recommendedName>
</protein>
<dbReference type="Proteomes" id="UP000669179">
    <property type="component" value="Unassembled WGS sequence"/>
</dbReference>
<reference evidence="1" key="1">
    <citation type="submission" date="2021-03" db="EMBL/GenBank/DDBJ databases">
        <authorList>
            <person name="Kanchanasin P."/>
            <person name="Saeng-In P."/>
            <person name="Phongsopitanun W."/>
            <person name="Yuki M."/>
            <person name="Kudo T."/>
            <person name="Ohkuma M."/>
            <person name="Tanasupawat S."/>
        </authorList>
    </citation>
    <scope>NUCLEOTIDE SEQUENCE</scope>
    <source>
        <strain evidence="1">GKU 128</strain>
    </source>
</reference>
<comment type="caution">
    <text evidence="1">The sequence shown here is derived from an EMBL/GenBank/DDBJ whole genome shotgun (WGS) entry which is preliminary data.</text>
</comment>
<dbReference type="AlphaFoldDB" id="A0A939P997"/>
<dbReference type="EMBL" id="JAGEOJ010000004">
    <property type="protein sequence ID" value="MBO2447827.1"/>
    <property type="molecule type" value="Genomic_DNA"/>
</dbReference>
<keyword evidence="2" id="KW-1185">Reference proteome</keyword>
<dbReference type="InterPro" id="IPR011008">
    <property type="entry name" value="Dimeric_a/b-barrel"/>
</dbReference>
<name>A0A939P997_9ACTN</name>
<evidence type="ECO:0000313" key="1">
    <source>
        <dbReference type="EMBL" id="MBO2447827.1"/>
    </source>
</evidence>
<organism evidence="1 2">
    <name type="scientific">Actinomadura barringtoniae</name>
    <dbReference type="NCBI Taxonomy" id="1427535"/>
    <lineage>
        <taxon>Bacteria</taxon>
        <taxon>Bacillati</taxon>
        <taxon>Actinomycetota</taxon>
        <taxon>Actinomycetes</taxon>
        <taxon>Streptosporangiales</taxon>
        <taxon>Thermomonosporaceae</taxon>
        <taxon>Actinomadura</taxon>
    </lineage>
</organism>
<evidence type="ECO:0000313" key="2">
    <source>
        <dbReference type="Proteomes" id="UP000669179"/>
    </source>
</evidence>
<sequence length="136" mass="15745">MTRFIRFWKDGQLAAADGPVHVSMNDYLILGLRDVPRVAMAGLRLRRAWPETEGTLGLWMATTPDGRRQISVSLWRDPADLRRFVQSAAHRRVVRDFRDAGKLITTPWTAERLDRRLIWHQAEDRLLGRLAGARHH</sequence>
<dbReference type="RefSeq" id="WP_208255454.1">
    <property type="nucleotide sequence ID" value="NZ_JAGEOJ010000004.1"/>
</dbReference>
<gene>
    <name evidence="1" type="ORF">J4573_12055</name>
</gene>
<dbReference type="SUPFAM" id="SSF54909">
    <property type="entry name" value="Dimeric alpha+beta barrel"/>
    <property type="match status" value="1"/>
</dbReference>
<proteinExistence type="predicted"/>
<evidence type="ECO:0008006" key="3">
    <source>
        <dbReference type="Google" id="ProtNLM"/>
    </source>
</evidence>